<dbReference type="SUPFAM" id="SSF55874">
    <property type="entry name" value="ATPase domain of HSP90 chaperone/DNA topoisomerase II/histidine kinase"/>
    <property type="match status" value="1"/>
</dbReference>
<dbReference type="Proteomes" id="UP001646141">
    <property type="component" value="Unassembled WGS sequence"/>
</dbReference>
<feature type="transmembrane region" description="Helical" evidence="11">
    <location>
        <begin position="113"/>
        <end position="133"/>
    </location>
</feature>
<dbReference type="InterPro" id="IPR036890">
    <property type="entry name" value="HATPase_C_sf"/>
</dbReference>
<dbReference type="EMBL" id="QYAD01000006">
    <property type="protein sequence ID" value="MBL3691137.1"/>
    <property type="molecule type" value="Genomic_DNA"/>
</dbReference>
<protein>
    <recommendedName>
        <fullName evidence="3">histidine kinase</fullName>
        <ecNumber evidence="3">2.7.13.3</ecNumber>
    </recommendedName>
</protein>
<keyword evidence="7 14" id="KW-0418">Kinase</keyword>
<dbReference type="Pfam" id="PF00672">
    <property type="entry name" value="HAMP"/>
    <property type="match status" value="1"/>
</dbReference>
<gene>
    <name evidence="14" type="ORF">D3226_14430</name>
</gene>
<comment type="catalytic activity">
    <reaction evidence="1">
        <text>ATP + protein L-histidine = ADP + protein N-phospho-L-histidine.</text>
        <dbReference type="EC" id="2.7.13.3"/>
    </reaction>
</comment>
<evidence type="ECO:0000256" key="10">
    <source>
        <dbReference type="SAM" id="MobiDB-lite"/>
    </source>
</evidence>
<comment type="caution">
    <text evidence="14">The sequence shown here is derived from an EMBL/GenBank/DDBJ whole genome shotgun (WGS) entry which is preliminary data.</text>
</comment>
<dbReference type="PANTHER" id="PTHR45436">
    <property type="entry name" value="SENSOR HISTIDINE KINASE YKOH"/>
    <property type="match status" value="1"/>
</dbReference>
<keyword evidence="4" id="KW-0597">Phosphoprotein</keyword>
<evidence type="ECO:0000256" key="6">
    <source>
        <dbReference type="ARBA" id="ARBA00022692"/>
    </source>
</evidence>
<keyword evidence="5" id="KW-0808">Transferase</keyword>
<reference evidence="14 15" key="1">
    <citation type="submission" date="2018-09" db="EMBL/GenBank/DDBJ databases">
        <title>Comparative genomics of Leucobacter spp.</title>
        <authorList>
            <person name="Reis A.C."/>
            <person name="Kolvenbach B.A."/>
            <person name="Corvini P.F.X."/>
            <person name="Nunes O.C."/>
        </authorList>
    </citation>
    <scope>NUCLEOTIDE SEQUENCE [LARGE SCALE GENOMIC DNA]</scope>
    <source>
        <strain evidence="14 15">L-1</strain>
    </source>
</reference>
<evidence type="ECO:0000256" key="8">
    <source>
        <dbReference type="ARBA" id="ARBA00022989"/>
    </source>
</evidence>
<feature type="domain" description="Histidine kinase" evidence="12">
    <location>
        <begin position="198"/>
        <end position="411"/>
    </location>
</feature>
<feature type="region of interest" description="Disordered" evidence="10">
    <location>
        <begin position="409"/>
        <end position="430"/>
    </location>
</feature>
<keyword evidence="15" id="KW-1185">Reference proteome</keyword>
<evidence type="ECO:0000256" key="4">
    <source>
        <dbReference type="ARBA" id="ARBA00022553"/>
    </source>
</evidence>
<keyword evidence="11" id="KW-0472">Membrane</keyword>
<evidence type="ECO:0000259" key="13">
    <source>
        <dbReference type="PROSITE" id="PS50885"/>
    </source>
</evidence>
<dbReference type="Pfam" id="PF02518">
    <property type="entry name" value="HATPase_c"/>
    <property type="match status" value="1"/>
</dbReference>
<dbReference type="CDD" id="cd00075">
    <property type="entry name" value="HATPase"/>
    <property type="match status" value="1"/>
</dbReference>
<feature type="domain" description="HAMP" evidence="13">
    <location>
        <begin position="137"/>
        <end position="190"/>
    </location>
</feature>
<dbReference type="SMART" id="SM00388">
    <property type="entry name" value="HisKA"/>
    <property type="match status" value="1"/>
</dbReference>
<evidence type="ECO:0000256" key="1">
    <source>
        <dbReference type="ARBA" id="ARBA00000085"/>
    </source>
</evidence>
<name>A0ABS1SSK5_9MICO</name>
<keyword evidence="8 11" id="KW-1133">Transmembrane helix</keyword>
<dbReference type="InterPro" id="IPR003661">
    <property type="entry name" value="HisK_dim/P_dom"/>
</dbReference>
<evidence type="ECO:0000256" key="5">
    <source>
        <dbReference type="ARBA" id="ARBA00022679"/>
    </source>
</evidence>
<dbReference type="SMART" id="SM00304">
    <property type="entry name" value="HAMP"/>
    <property type="match status" value="1"/>
</dbReference>
<dbReference type="InterPro" id="IPR003660">
    <property type="entry name" value="HAMP_dom"/>
</dbReference>
<evidence type="ECO:0000256" key="7">
    <source>
        <dbReference type="ARBA" id="ARBA00022777"/>
    </source>
</evidence>
<comment type="subcellular location">
    <subcellularLocation>
        <location evidence="2">Cell membrane</location>
    </subcellularLocation>
</comment>
<dbReference type="PANTHER" id="PTHR45436:SF5">
    <property type="entry name" value="SENSOR HISTIDINE KINASE TRCS"/>
    <property type="match status" value="1"/>
</dbReference>
<dbReference type="Gene3D" id="3.30.565.10">
    <property type="entry name" value="Histidine kinase-like ATPase, C-terminal domain"/>
    <property type="match status" value="1"/>
</dbReference>
<keyword evidence="9" id="KW-0902">Two-component regulatory system</keyword>
<feature type="transmembrane region" description="Helical" evidence="11">
    <location>
        <begin position="54"/>
        <end position="77"/>
    </location>
</feature>
<dbReference type="InterPro" id="IPR005467">
    <property type="entry name" value="His_kinase_dom"/>
</dbReference>
<keyword evidence="6 11" id="KW-0812">Transmembrane</keyword>
<evidence type="ECO:0000256" key="3">
    <source>
        <dbReference type="ARBA" id="ARBA00012438"/>
    </source>
</evidence>
<dbReference type="InterPro" id="IPR036097">
    <property type="entry name" value="HisK_dim/P_sf"/>
</dbReference>
<dbReference type="InterPro" id="IPR050428">
    <property type="entry name" value="TCS_sensor_his_kinase"/>
</dbReference>
<evidence type="ECO:0000256" key="2">
    <source>
        <dbReference type="ARBA" id="ARBA00004236"/>
    </source>
</evidence>
<dbReference type="EC" id="2.7.13.3" evidence="3"/>
<dbReference type="CDD" id="cd00082">
    <property type="entry name" value="HisKA"/>
    <property type="match status" value="1"/>
</dbReference>
<evidence type="ECO:0000313" key="15">
    <source>
        <dbReference type="Proteomes" id="UP001646141"/>
    </source>
</evidence>
<dbReference type="Gene3D" id="1.10.287.130">
    <property type="match status" value="1"/>
</dbReference>
<dbReference type="GO" id="GO:0016301">
    <property type="term" value="F:kinase activity"/>
    <property type="evidence" value="ECO:0007669"/>
    <property type="project" value="UniProtKB-KW"/>
</dbReference>
<evidence type="ECO:0000256" key="9">
    <source>
        <dbReference type="ARBA" id="ARBA00023012"/>
    </source>
</evidence>
<proteinExistence type="predicted"/>
<evidence type="ECO:0000256" key="11">
    <source>
        <dbReference type="SAM" id="Phobius"/>
    </source>
</evidence>
<evidence type="ECO:0000259" key="12">
    <source>
        <dbReference type="PROSITE" id="PS50109"/>
    </source>
</evidence>
<evidence type="ECO:0000313" key="14">
    <source>
        <dbReference type="EMBL" id="MBL3691137.1"/>
    </source>
</evidence>
<accession>A0ABS1SSK5</accession>
<dbReference type="PROSITE" id="PS50885">
    <property type="entry name" value="HAMP"/>
    <property type="match status" value="1"/>
</dbReference>
<organism evidence="14 15">
    <name type="scientific">Leucobacter chromiireducens subsp. chromiireducens</name>
    <dbReference type="NCBI Taxonomy" id="660067"/>
    <lineage>
        <taxon>Bacteria</taxon>
        <taxon>Bacillati</taxon>
        <taxon>Actinomycetota</taxon>
        <taxon>Actinomycetes</taxon>
        <taxon>Micrococcales</taxon>
        <taxon>Microbacteriaceae</taxon>
        <taxon>Leucobacter</taxon>
    </lineage>
</organism>
<sequence>MGSAGRCVARGCQSRGPFTATETRSRVDHTLAGVWLSTGRELMTSQRGSLALRIAARSAIVLGSVSAIALVAIWSVLTSVTSASVVVDPPEPASGPQAIEAVLQFSSKITGTILAISAVSLVLLVAVGTLISYRAAQSSLSRVESISTHTRRITSNTLNERLALSGPPDEIKNLADTIDETLTKLEEAFSQQERFAANASHELRTPLTVLRTTIESIQRDSLPAQKDDVDRLMRNALKMEATIDALMLLAQSKALPEERKHLLDLSATLEVVVEELSPKLASRGVFYSVVAEPCVHTLGDQVLLLRAVHNLVENAALYTPPGGTAVFAVRRDGGFSELVVTNSGPRIEAQVAAQLTEPFNRGSDSRLQTFRGTGLGLSIVQAVAHQHGGRLSIEANADGGIRAILRLPNSEKVGDQPSVDPRPFEQRPAT</sequence>
<dbReference type="PROSITE" id="PS50109">
    <property type="entry name" value="HIS_KIN"/>
    <property type="match status" value="1"/>
</dbReference>
<dbReference type="SMART" id="SM00387">
    <property type="entry name" value="HATPase_c"/>
    <property type="match status" value="1"/>
</dbReference>
<dbReference type="InterPro" id="IPR003594">
    <property type="entry name" value="HATPase_dom"/>
</dbReference>
<dbReference type="Pfam" id="PF00512">
    <property type="entry name" value="HisKA"/>
    <property type="match status" value="1"/>
</dbReference>
<dbReference type="SUPFAM" id="SSF47384">
    <property type="entry name" value="Homodimeric domain of signal transducing histidine kinase"/>
    <property type="match status" value="1"/>
</dbReference>